<protein>
    <submittedName>
        <fullName evidence="2">Uncharacterized protein</fullName>
    </submittedName>
</protein>
<dbReference type="EMBL" id="NKXS01002045">
    <property type="protein sequence ID" value="PIN15590.1"/>
    <property type="molecule type" value="Genomic_DNA"/>
</dbReference>
<feature type="region of interest" description="Disordered" evidence="1">
    <location>
        <begin position="108"/>
        <end position="128"/>
    </location>
</feature>
<name>A0A2G9HE79_9LAMI</name>
<reference evidence="3" key="1">
    <citation type="journal article" date="2018" name="Gigascience">
        <title>Genome assembly of the Pink Ipe (Handroanthus impetiginosus, Bignoniaceae), a highly valued, ecologically keystone Neotropical timber forest tree.</title>
        <authorList>
            <person name="Silva-Junior O.B."/>
            <person name="Grattapaglia D."/>
            <person name="Novaes E."/>
            <person name="Collevatti R.G."/>
        </authorList>
    </citation>
    <scope>NUCLEOTIDE SEQUENCE [LARGE SCALE GENOMIC DNA]</scope>
    <source>
        <strain evidence="3">cv. UFG-1</strain>
    </source>
</reference>
<gene>
    <name evidence="2" type="ORF">CDL12_11763</name>
</gene>
<dbReference type="AlphaFoldDB" id="A0A2G9HE79"/>
<keyword evidence="3" id="KW-1185">Reference proteome</keyword>
<sequence length="128" mass="14687">MPLIKMELINNETYDHLNILINNRISKTNNYHSNYFSNFLFVFLHYVPQIPYFSHLQSSPNAPLPRHFLSQAKSRFFHFPAFSPATRSITIFLSTKCGNSFNKFSAVKPPSPPHEGGNLMLHPSFTTA</sequence>
<dbReference type="Proteomes" id="UP000231279">
    <property type="component" value="Unassembled WGS sequence"/>
</dbReference>
<evidence type="ECO:0000256" key="1">
    <source>
        <dbReference type="SAM" id="MobiDB-lite"/>
    </source>
</evidence>
<proteinExistence type="predicted"/>
<organism evidence="2 3">
    <name type="scientific">Handroanthus impetiginosus</name>
    <dbReference type="NCBI Taxonomy" id="429701"/>
    <lineage>
        <taxon>Eukaryota</taxon>
        <taxon>Viridiplantae</taxon>
        <taxon>Streptophyta</taxon>
        <taxon>Embryophyta</taxon>
        <taxon>Tracheophyta</taxon>
        <taxon>Spermatophyta</taxon>
        <taxon>Magnoliopsida</taxon>
        <taxon>eudicotyledons</taxon>
        <taxon>Gunneridae</taxon>
        <taxon>Pentapetalae</taxon>
        <taxon>asterids</taxon>
        <taxon>lamiids</taxon>
        <taxon>Lamiales</taxon>
        <taxon>Bignoniaceae</taxon>
        <taxon>Crescentiina</taxon>
        <taxon>Tabebuia alliance</taxon>
        <taxon>Handroanthus</taxon>
    </lineage>
</organism>
<accession>A0A2G9HE79</accession>
<evidence type="ECO:0000313" key="2">
    <source>
        <dbReference type="EMBL" id="PIN15590.1"/>
    </source>
</evidence>
<comment type="caution">
    <text evidence="2">The sequence shown here is derived from an EMBL/GenBank/DDBJ whole genome shotgun (WGS) entry which is preliminary data.</text>
</comment>
<evidence type="ECO:0000313" key="3">
    <source>
        <dbReference type="Proteomes" id="UP000231279"/>
    </source>
</evidence>